<proteinExistence type="predicted"/>
<keyword evidence="1" id="KW-1133">Transmembrane helix</keyword>
<reference evidence="3" key="1">
    <citation type="submission" date="2021-03" db="EMBL/GenBank/DDBJ databases">
        <title>Pengzhenrongella sicca gen. nov., sp. nov., a new member of suborder Micrococcineae isolated from High-Arctic tundra soil.</title>
        <authorList>
            <person name="Peng F."/>
        </authorList>
    </citation>
    <scope>NUCLEOTIDE SEQUENCE</scope>
    <source>
        <strain evidence="3">LRZ-2</strain>
    </source>
</reference>
<sequence length="126" mass="13668">MSFLDVVWFIVISFAFVAYLMVMLSIVADIFRDNGMGGLAKALWVVALIFLPFLTAIVYLISHGDGMAERKSRELDAIRTAQESYIREVSGATASPVDQLAKAKALLDAGALSPAEFEALKAKVLV</sequence>
<keyword evidence="1" id="KW-0812">Transmembrane</keyword>
<evidence type="ECO:0000313" key="3">
    <source>
        <dbReference type="EMBL" id="QTE28979.1"/>
    </source>
</evidence>
<feature type="transmembrane region" description="Helical" evidence="1">
    <location>
        <begin position="6"/>
        <end position="31"/>
    </location>
</feature>
<dbReference type="EMBL" id="CP071868">
    <property type="protein sequence ID" value="QTE28979.1"/>
    <property type="molecule type" value="Genomic_DNA"/>
</dbReference>
<dbReference type="Proteomes" id="UP000663937">
    <property type="component" value="Chromosome"/>
</dbReference>
<evidence type="ECO:0000256" key="1">
    <source>
        <dbReference type="SAM" id="Phobius"/>
    </source>
</evidence>
<dbReference type="InterPro" id="IPR018649">
    <property type="entry name" value="SHOCT"/>
</dbReference>
<dbReference type="Pfam" id="PF09851">
    <property type="entry name" value="SHOCT"/>
    <property type="match status" value="1"/>
</dbReference>
<dbReference type="RefSeq" id="WP_227423239.1">
    <property type="nucleotide sequence ID" value="NZ_CP071868.1"/>
</dbReference>
<keyword evidence="1" id="KW-0472">Membrane</keyword>
<feature type="domain" description="SHOCT" evidence="2">
    <location>
        <begin position="98"/>
        <end position="125"/>
    </location>
</feature>
<protein>
    <submittedName>
        <fullName evidence="3">SHOCT domain-containing protein</fullName>
    </submittedName>
</protein>
<name>A0A8A4ZD80_9MICO</name>
<keyword evidence="4" id="KW-1185">Reference proteome</keyword>
<feature type="transmembrane region" description="Helical" evidence="1">
    <location>
        <begin position="43"/>
        <end position="62"/>
    </location>
</feature>
<dbReference type="AlphaFoldDB" id="A0A8A4ZD80"/>
<accession>A0A8A4ZD80</accession>
<evidence type="ECO:0000259" key="2">
    <source>
        <dbReference type="Pfam" id="PF09851"/>
    </source>
</evidence>
<organism evidence="3 4">
    <name type="scientific">Pengzhenrongella sicca</name>
    <dbReference type="NCBI Taxonomy" id="2819238"/>
    <lineage>
        <taxon>Bacteria</taxon>
        <taxon>Bacillati</taxon>
        <taxon>Actinomycetota</taxon>
        <taxon>Actinomycetes</taxon>
        <taxon>Micrococcales</taxon>
        <taxon>Pengzhenrongella</taxon>
    </lineage>
</organism>
<dbReference type="GO" id="GO:0005886">
    <property type="term" value="C:plasma membrane"/>
    <property type="evidence" value="ECO:0007669"/>
    <property type="project" value="UniProtKB-SubCell"/>
</dbReference>
<gene>
    <name evidence="3" type="ORF">J4E96_16955</name>
</gene>
<dbReference type="KEGG" id="psic:J4E96_16955"/>
<evidence type="ECO:0000313" key="4">
    <source>
        <dbReference type="Proteomes" id="UP000663937"/>
    </source>
</evidence>